<feature type="region of interest" description="Disordered" evidence="1">
    <location>
        <begin position="262"/>
        <end position="281"/>
    </location>
</feature>
<name>A0A9W5YK47_9EURO</name>
<feature type="compositionally biased region" description="Basic and acidic residues" evidence="1">
    <location>
        <begin position="102"/>
        <end position="112"/>
    </location>
</feature>
<accession>A0A9W5YK47</accession>
<gene>
    <name evidence="2" type="ORF">AbraCBS73388_010904</name>
</gene>
<proteinExistence type="predicted"/>
<dbReference type="Proteomes" id="UP001143548">
    <property type="component" value="Unassembled WGS sequence"/>
</dbReference>
<feature type="region of interest" description="Disordered" evidence="1">
    <location>
        <begin position="1"/>
        <end position="140"/>
    </location>
</feature>
<evidence type="ECO:0000313" key="2">
    <source>
        <dbReference type="EMBL" id="GKZ17963.1"/>
    </source>
</evidence>
<comment type="caution">
    <text evidence="2">The sequence shown here is derived from an EMBL/GenBank/DDBJ whole genome shotgun (WGS) entry which is preliminary data.</text>
</comment>
<evidence type="ECO:0000256" key="1">
    <source>
        <dbReference type="SAM" id="MobiDB-lite"/>
    </source>
</evidence>
<feature type="compositionally biased region" description="Basic and acidic residues" evidence="1">
    <location>
        <begin position="125"/>
        <end position="140"/>
    </location>
</feature>
<reference evidence="2" key="1">
    <citation type="submission" date="2022-07" db="EMBL/GenBank/DDBJ databases">
        <title>Taxonomy of Aspergillus series Nigri: significant species reduction supported by multi-species coalescent approaches.</title>
        <authorList>
            <person name="Bian C."/>
            <person name="Kusuya Y."/>
            <person name="Sklenar F."/>
            <person name="D'hooge E."/>
            <person name="Yaguchi T."/>
            <person name="Takahashi H."/>
            <person name="Hubka V."/>
        </authorList>
    </citation>
    <scope>NUCLEOTIDE SEQUENCE</scope>
    <source>
        <strain evidence="2">CBS 733.88</strain>
    </source>
</reference>
<dbReference type="InterPro" id="IPR011990">
    <property type="entry name" value="TPR-like_helical_dom_sf"/>
</dbReference>
<protein>
    <submittedName>
        <fullName evidence="2">Uncharacterized protein</fullName>
    </submittedName>
</protein>
<dbReference type="SUPFAM" id="SSF48452">
    <property type="entry name" value="TPR-like"/>
    <property type="match status" value="1"/>
</dbReference>
<dbReference type="AlphaFoldDB" id="A0A9W5YK47"/>
<feature type="region of interest" description="Disordered" evidence="1">
    <location>
        <begin position="301"/>
        <end position="325"/>
    </location>
</feature>
<dbReference type="EMBL" id="BROQ01000008">
    <property type="protein sequence ID" value="GKZ17963.1"/>
    <property type="molecule type" value="Genomic_DNA"/>
</dbReference>
<organism evidence="2 3">
    <name type="scientific">Aspergillus brasiliensis</name>
    <dbReference type="NCBI Taxonomy" id="319629"/>
    <lineage>
        <taxon>Eukaryota</taxon>
        <taxon>Fungi</taxon>
        <taxon>Dikarya</taxon>
        <taxon>Ascomycota</taxon>
        <taxon>Pezizomycotina</taxon>
        <taxon>Eurotiomycetes</taxon>
        <taxon>Eurotiomycetidae</taxon>
        <taxon>Eurotiales</taxon>
        <taxon>Aspergillaceae</taxon>
        <taxon>Aspergillus</taxon>
        <taxon>Aspergillus subgen. Circumdati</taxon>
    </lineage>
</organism>
<feature type="compositionally biased region" description="Basic and acidic residues" evidence="1">
    <location>
        <begin position="1"/>
        <end position="13"/>
    </location>
</feature>
<sequence length="401" mass="47393">MLPNRRDYSHMRDAAFNIRADSDDEYEHSDKDSGDDEAWRMLMEANYNVGDSDDHSPTDESVYDDEDQSWQVQADALPSGSESDDAEEREHVPWQYQPTKFDSQRRHFDDPPSPRPPRLQCRPEYSLEERKPRMALEDKPESGSLDNIISYCDMIVDKSNIRAAIVKVERYLGKGQTREAELEAQKARDLADKYEERRVIARCKYWQARVKFAQGNYDKAHRLFHDCQLWITEYPEASTMAFYLPLCEPGLNDQDRRRMLQDAHRRANQLPPVDEVPKHRDSKRNWVDSLHLLSQDNIPQSVSRRRIARPKSLLDRQPEDPSGLKLGGREKLFTFEVHPKGMAPRFRPTDIFSAQPYEVIVPQEQWEDFIDYHRDQSVTLSYLERERRRYQTVVNERYNQR</sequence>
<evidence type="ECO:0000313" key="3">
    <source>
        <dbReference type="Proteomes" id="UP001143548"/>
    </source>
</evidence>